<protein>
    <submittedName>
        <fullName evidence="1">Uncharacterized protein</fullName>
    </submittedName>
</protein>
<gene>
    <name evidence="1" type="ORF">Tci_896524</name>
</gene>
<accession>A0A699UNT7</accession>
<name>A0A699UNT7_TANCI</name>
<evidence type="ECO:0000313" key="1">
    <source>
        <dbReference type="EMBL" id="GFD24555.1"/>
    </source>
</evidence>
<dbReference type="AlphaFoldDB" id="A0A699UNT7"/>
<reference evidence="1" key="1">
    <citation type="journal article" date="2019" name="Sci. Rep.">
        <title>Draft genome of Tanacetum cinerariifolium, the natural source of mosquito coil.</title>
        <authorList>
            <person name="Yamashiro T."/>
            <person name="Shiraishi A."/>
            <person name="Satake H."/>
            <person name="Nakayama K."/>
        </authorList>
    </citation>
    <scope>NUCLEOTIDE SEQUENCE</scope>
</reference>
<comment type="caution">
    <text evidence="1">The sequence shown here is derived from an EMBL/GenBank/DDBJ whole genome shotgun (WGS) entry which is preliminary data.</text>
</comment>
<dbReference type="EMBL" id="BKCJ011353304">
    <property type="protein sequence ID" value="GFD24555.1"/>
    <property type="molecule type" value="Genomic_DNA"/>
</dbReference>
<proteinExistence type="predicted"/>
<feature type="non-terminal residue" evidence="1">
    <location>
        <position position="1"/>
    </location>
</feature>
<organism evidence="1">
    <name type="scientific">Tanacetum cinerariifolium</name>
    <name type="common">Dalmatian daisy</name>
    <name type="synonym">Chrysanthemum cinerariifolium</name>
    <dbReference type="NCBI Taxonomy" id="118510"/>
    <lineage>
        <taxon>Eukaryota</taxon>
        <taxon>Viridiplantae</taxon>
        <taxon>Streptophyta</taxon>
        <taxon>Embryophyta</taxon>
        <taxon>Tracheophyta</taxon>
        <taxon>Spermatophyta</taxon>
        <taxon>Magnoliopsida</taxon>
        <taxon>eudicotyledons</taxon>
        <taxon>Gunneridae</taxon>
        <taxon>Pentapetalae</taxon>
        <taxon>asterids</taxon>
        <taxon>campanulids</taxon>
        <taxon>Asterales</taxon>
        <taxon>Asteraceae</taxon>
        <taxon>Asteroideae</taxon>
        <taxon>Anthemideae</taxon>
        <taxon>Anthemidinae</taxon>
        <taxon>Tanacetum</taxon>
    </lineage>
</organism>
<sequence>DIEEVAALNDEAKASELECQTEQHAPLNPIPDPRVKEESAPFGLDALIPNALKMMKK</sequence>